<name>K1VMA5_TRIAC</name>
<evidence type="ECO:0000313" key="3">
    <source>
        <dbReference type="Proteomes" id="UP000006757"/>
    </source>
</evidence>
<keyword evidence="3" id="KW-1185">Reference proteome</keyword>
<feature type="compositionally biased region" description="Polar residues" evidence="1">
    <location>
        <begin position="179"/>
        <end position="208"/>
    </location>
</feature>
<sequence length="259" mass="27361">MASSPSSADSDGLSAPLATMTVDTLGSPSSPAATTNPANDQEPGGTHAILHYAFTSGDIEVMSSDDVRFRLNLSILQQHSPFFRDLADLPLPPNSTRLVPFTNASALTLEILLCALDPAKDVRPVPSVIVFNQLCGLIDAYDMSLVGHGVVAAVEMSGLDLFLKYRFACSHNPERRSTGPWNASVTITSSPREAPTQGCSRRTIQMPSIPSGKPSRTGRWEAKTASTRSAGQAAVAPLLHSAASGKTSRAKLQMLCSTP</sequence>
<dbReference type="InParanoid" id="K1VMA5"/>
<dbReference type="EMBL" id="AMBO01000401">
    <property type="protein sequence ID" value="EKC97857.1"/>
    <property type="molecule type" value="Genomic_DNA"/>
</dbReference>
<dbReference type="Proteomes" id="UP000006757">
    <property type="component" value="Unassembled WGS sequence"/>
</dbReference>
<feature type="compositionally biased region" description="Polar residues" evidence="1">
    <location>
        <begin position="21"/>
        <end position="39"/>
    </location>
</feature>
<dbReference type="AlphaFoldDB" id="K1VMA5"/>
<feature type="region of interest" description="Disordered" evidence="1">
    <location>
        <begin position="178"/>
        <end position="229"/>
    </location>
</feature>
<dbReference type="HOGENOM" id="CLU_1074377_0_0_1"/>
<protein>
    <recommendedName>
        <fullName evidence="4">BTB domain-containing protein</fullName>
    </recommendedName>
</protein>
<feature type="compositionally biased region" description="Low complexity" evidence="1">
    <location>
        <begin position="1"/>
        <end position="18"/>
    </location>
</feature>
<accession>K1VMA5</accession>
<feature type="region of interest" description="Disordered" evidence="1">
    <location>
        <begin position="1"/>
        <end position="45"/>
    </location>
</feature>
<evidence type="ECO:0000256" key="1">
    <source>
        <dbReference type="SAM" id="MobiDB-lite"/>
    </source>
</evidence>
<organism evidence="2 3">
    <name type="scientific">Trichosporon asahii var. asahii (strain CBS 8904)</name>
    <name type="common">Yeast</name>
    <dbReference type="NCBI Taxonomy" id="1220162"/>
    <lineage>
        <taxon>Eukaryota</taxon>
        <taxon>Fungi</taxon>
        <taxon>Dikarya</taxon>
        <taxon>Basidiomycota</taxon>
        <taxon>Agaricomycotina</taxon>
        <taxon>Tremellomycetes</taxon>
        <taxon>Trichosporonales</taxon>
        <taxon>Trichosporonaceae</taxon>
        <taxon>Trichosporon</taxon>
    </lineage>
</organism>
<evidence type="ECO:0008006" key="4">
    <source>
        <dbReference type="Google" id="ProtNLM"/>
    </source>
</evidence>
<gene>
    <name evidence="2" type="ORF">A1Q2_07860</name>
</gene>
<reference evidence="2 3" key="1">
    <citation type="journal article" date="2012" name="Eukaryot. Cell">
        <title>Genome sequence of the Trichosporon asahii environmental strain CBS 8904.</title>
        <authorList>
            <person name="Yang R.Y."/>
            <person name="Li H.T."/>
            <person name="Zhu H."/>
            <person name="Zhou G.P."/>
            <person name="Wang M."/>
            <person name="Wang L."/>
        </authorList>
    </citation>
    <scope>NUCLEOTIDE SEQUENCE [LARGE SCALE GENOMIC DNA]</scope>
    <source>
        <strain evidence="2 3">CBS 8904</strain>
    </source>
</reference>
<evidence type="ECO:0000313" key="2">
    <source>
        <dbReference type="EMBL" id="EKC97857.1"/>
    </source>
</evidence>
<proteinExistence type="predicted"/>
<comment type="caution">
    <text evidence="2">The sequence shown here is derived from an EMBL/GenBank/DDBJ whole genome shotgun (WGS) entry which is preliminary data.</text>
</comment>